<dbReference type="PANTHER" id="PTHR24153:SF8">
    <property type="entry name" value="FORKED, ISOFORM F"/>
    <property type="match status" value="1"/>
</dbReference>
<feature type="compositionally biased region" description="Polar residues" evidence="3">
    <location>
        <begin position="17"/>
        <end position="27"/>
    </location>
</feature>
<evidence type="ECO:0000256" key="3">
    <source>
        <dbReference type="SAM" id="MobiDB-lite"/>
    </source>
</evidence>
<dbReference type="Pfam" id="PF12796">
    <property type="entry name" value="Ank_2"/>
    <property type="match status" value="1"/>
</dbReference>
<gene>
    <name evidence="4" type="ORF">DBRI00130_LOCUS28997</name>
</gene>
<evidence type="ECO:0000313" key="4">
    <source>
        <dbReference type="EMBL" id="CAE4634010.1"/>
    </source>
</evidence>
<dbReference type="GO" id="GO:0051017">
    <property type="term" value="P:actin filament bundle assembly"/>
    <property type="evidence" value="ECO:0007669"/>
    <property type="project" value="TreeGrafter"/>
</dbReference>
<dbReference type="Gene3D" id="1.25.40.20">
    <property type="entry name" value="Ankyrin repeat-containing domain"/>
    <property type="match status" value="1"/>
</dbReference>
<reference evidence="4" key="1">
    <citation type="submission" date="2021-01" db="EMBL/GenBank/DDBJ databases">
        <authorList>
            <person name="Corre E."/>
            <person name="Pelletier E."/>
            <person name="Niang G."/>
            <person name="Scheremetjew M."/>
            <person name="Finn R."/>
            <person name="Kale V."/>
            <person name="Holt S."/>
            <person name="Cochrane G."/>
            <person name="Meng A."/>
            <person name="Brown T."/>
            <person name="Cohen L."/>
        </authorList>
    </citation>
    <scope>NUCLEOTIDE SEQUENCE</scope>
    <source>
        <strain evidence="4">GSO104</strain>
    </source>
</reference>
<dbReference type="AlphaFoldDB" id="A0A7S4W8Y2"/>
<feature type="compositionally biased region" description="Basic residues" evidence="3">
    <location>
        <begin position="1"/>
        <end position="16"/>
    </location>
</feature>
<evidence type="ECO:0000256" key="2">
    <source>
        <dbReference type="ARBA" id="ARBA00023043"/>
    </source>
</evidence>
<accession>A0A7S4W8Y2</accession>
<name>A0A7S4W8Y2_9STRA</name>
<feature type="region of interest" description="Disordered" evidence="3">
    <location>
        <begin position="1"/>
        <end position="44"/>
    </location>
</feature>
<keyword evidence="1" id="KW-0677">Repeat</keyword>
<dbReference type="GO" id="GO:0051015">
    <property type="term" value="F:actin filament binding"/>
    <property type="evidence" value="ECO:0007669"/>
    <property type="project" value="TreeGrafter"/>
</dbReference>
<dbReference type="InterPro" id="IPR002110">
    <property type="entry name" value="Ankyrin_rpt"/>
</dbReference>
<evidence type="ECO:0000256" key="1">
    <source>
        <dbReference type="ARBA" id="ARBA00022737"/>
    </source>
</evidence>
<dbReference type="SUPFAM" id="SSF48403">
    <property type="entry name" value="Ankyrin repeat"/>
    <property type="match status" value="1"/>
</dbReference>
<dbReference type="GO" id="GO:0005737">
    <property type="term" value="C:cytoplasm"/>
    <property type="evidence" value="ECO:0007669"/>
    <property type="project" value="TreeGrafter"/>
</dbReference>
<keyword evidence="2" id="KW-0040">ANK repeat</keyword>
<protein>
    <submittedName>
        <fullName evidence="4">Uncharacterized protein</fullName>
    </submittedName>
</protein>
<dbReference type="EMBL" id="HBNS01037126">
    <property type="protein sequence ID" value="CAE4634010.1"/>
    <property type="molecule type" value="Transcribed_RNA"/>
</dbReference>
<dbReference type="PANTHER" id="PTHR24153">
    <property type="entry name" value="ESPIN"/>
    <property type="match status" value="1"/>
</dbReference>
<dbReference type="SMART" id="SM00248">
    <property type="entry name" value="ANK"/>
    <property type="match status" value="4"/>
</dbReference>
<dbReference type="InterPro" id="IPR036770">
    <property type="entry name" value="Ankyrin_rpt-contain_sf"/>
</dbReference>
<proteinExistence type="predicted"/>
<dbReference type="InterPro" id="IPR052420">
    <property type="entry name" value="Espin/Espin-like"/>
</dbReference>
<organism evidence="4">
    <name type="scientific">Ditylum brightwellii</name>
    <dbReference type="NCBI Taxonomy" id="49249"/>
    <lineage>
        <taxon>Eukaryota</taxon>
        <taxon>Sar</taxon>
        <taxon>Stramenopiles</taxon>
        <taxon>Ochrophyta</taxon>
        <taxon>Bacillariophyta</taxon>
        <taxon>Mediophyceae</taxon>
        <taxon>Lithodesmiophycidae</taxon>
        <taxon>Lithodesmiales</taxon>
        <taxon>Lithodesmiaceae</taxon>
        <taxon>Ditylum</taxon>
    </lineage>
</organism>
<sequence length="392" mass="44494">MGKRAAVKPSHTKRQNTSKIDMEMNNTNKRHTKNRPCIGDDITNEQMRRKRARSNYDIVSYTEIYTTRRMFLFHVLSLTKFPFCSFSLSPLHIATEQRSSSLIEDAHRIILSHGSTLLHRACEKKAPLKVLSWLLKECPEDAKEKDSLGKTPFHCACEKSATLEFVSLLLKAYPEAAKMKDNDGMTPLHYECENGASTDIVLLLLNAFPEAVAEKDDEGRTPLHCLCLKRSLVEKEQHAMVENVPEVAYEADHLQSASSNIPSIKVISLLLERYPLAVTEEDCNGNTPIDFWNEHHSPDYDERLATILFGIENLYEDDLDQSIAYRILEEFQEIGWWAGVALALDLCPSIAQSLGDIPTSAIPSFLSMLGRRCDKLTMWNVLINRQDILNIN</sequence>